<dbReference type="PANTHER" id="PTHR23306:SF3">
    <property type="entry name" value="TUMOR SUPPRESSOR PROTEIN 101"/>
    <property type="match status" value="1"/>
</dbReference>
<comment type="subcellular location">
    <subcellularLocation>
        <location evidence="1">Endosome</location>
    </subcellularLocation>
</comment>
<dbReference type="PROSITE" id="PS51312">
    <property type="entry name" value="SB"/>
    <property type="match status" value="1"/>
</dbReference>
<dbReference type="GO" id="GO:0000813">
    <property type="term" value="C:ESCRT I complex"/>
    <property type="evidence" value="ECO:0007669"/>
    <property type="project" value="TreeGrafter"/>
</dbReference>
<dbReference type="SUPFAM" id="SSF140111">
    <property type="entry name" value="Endosomal sorting complex assembly domain"/>
    <property type="match status" value="1"/>
</dbReference>
<organism evidence="12">
    <name type="scientific">Tetraselmis sp. GSL018</name>
    <dbReference type="NCBI Taxonomy" id="582737"/>
    <lineage>
        <taxon>Eukaryota</taxon>
        <taxon>Viridiplantae</taxon>
        <taxon>Chlorophyta</taxon>
        <taxon>core chlorophytes</taxon>
        <taxon>Chlorodendrophyceae</taxon>
        <taxon>Chlorodendrales</taxon>
        <taxon>Chlorodendraceae</taxon>
        <taxon>Tetraselmis</taxon>
    </lineage>
</organism>
<comment type="similarity">
    <text evidence="2">Belongs to the ubiquitin-conjugating enzyme family. UEV subfamily.</text>
</comment>
<dbReference type="GO" id="GO:0015031">
    <property type="term" value="P:protein transport"/>
    <property type="evidence" value="ECO:0007669"/>
    <property type="project" value="UniProtKB-UniRule"/>
</dbReference>
<evidence type="ECO:0000256" key="9">
    <source>
        <dbReference type="SAM" id="MobiDB-lite"/>
    </source>
</evidence>
<dbReference type="EMBL" id="GBEZ01019624">
    <property type="protein sequence ID" value="JAC66959.1"/>
    <property type="molecule type" value="Transcribed_RNA"/>
</dbReference>
<dbReference type="InterPro" id="IPR037202">
    <property type="entry name" value="ESCRT_assembly_dom"/>
</dbReference>
<dbReference type="PROSITE" id="PS51322">
    <property type="entry name" value="UEV"/>
    <property type="match status" value="1"/>
</dbReference>
<feature type="domain" description="SB" evidence="10">
    <location>
        <begin position="368"/>
        <end position="436"/>
    </location>
</feature>
<feature type="domain" description="UEV" evidence="11">
    <location>
        <begin position="15"/>
        <end position="159"/>
    </location>
</feature>
<feature type="region of interest" description="Disordered" evidence="9">
    <location>
        <begin position="429"/>
        <end position="496"/>
    </location>
</feature>
<evidence type="ECO:0000256" key="5">
    <source>
        <dbReference type="ARBA" id="ARBA00022927"/>
    </source>
</evidence>
<feature type="compositionally biased region" description="Low complexity" evidence="9">
    <location>
        <begin position="180"/>
        <end position="190"/>
    </location>
</feature>
<accession>A0A061R846</accession>
<evidence type="ECO:0000256" key="2">
    <source>
        <dbReference type="ARBA" id="ARBA00009594"/>
    </source>
</evidence>
<feature type="compositionally biased region" description="Basic and acidic residues" evidence="9">
    <location>
        <begin position="431"/>
        <end position="442"/>
    </location>
</feature>
<feature type="region of interest" description="Disordered" evidence="9">
    <location>
        <begin position="159"/>
        <end position="242"/>
    </location>
</feature>
<dbReference type="Pfam" id="PF05743">
    <property type="entry name" value="UEV"/>
    <property type="match status" value="1"/>
</dbReference>
<feature type="coiled-coil region" evidence="8">
    <location>
        <begin position="284"/>
        <end position="318"/>
    </location>
</feature>
<keyword evidence="4" id="KW-0967">Endosome</keyword>
<evidence type="ECO:0000256" key="8">
    <source>
        <dbReference type="SAM" id="Coils"/>
    </source>
</evidence>
<evidence type="ECO:0000259" key="10">
    <source>
        <dbReference type="PROSITE" id="PS51312"/>
    </source>
</evidence>
<evidence type="ECO:0000256" key="7">
    <source>
        <dbReference type="PROSITE-ProRule" id="PRU00644"/>
    </source>
</evidence>
<evidence type="ECO:0000259" key="11">
    <source>
        <dbReference type="PROSITE" id="PS51322"/>
    </source>
</evidence>
<dbReference type="GO" id="GO:0008333">
    <property type="term" value="P:endosome to lysosome transport"/>
    <property type="evidence" value="ECO:0007669"/>
    <property type="project" value="TreeGrafter"/>
</dbReference>
<evidence type="ECO:0000256" key="4">
    <source>
        <dbReference type="ARBA" id="ARBA00022753"/>
    </source>
</evidence>
<dbReference type="Pfam" id="PF09454">
    <property type="entry name" value="Vps23_core"/>
    <property type="match status" value="1"/>
</dbReference>
<dbReference type="Gene3D" id="3.10.110.10">
    <property type="entry name" value="Ubiquitin Conjugating Enzyme"/>
    <property type="match status" value="1"/>
</dbReference>
<dbReference type="InterPro" id="IPR016135">
    <property type="entry name" value="UBQ-conjugating_enzyme/RWD"/>
</dbReference>
<sequence length="496" mass="53451">MAQTAEQVNAKLTALLSQRGALQLPFREDLKWAIRQHLSDLVQELPSLSIRDGNFVLEDGRQLYTLKAQGTIPMYYKGSKYNIPLAIWLPESYPRTPPHVYVEPTPDMVIKPQHSFVSPSGRVDVAYLREWTFQRSNLVDLCWSLGIYFGEDPPLFSKPPGWSPPPPAAHHEPFTNPMVRPGSGRPSGGPYAQAPVPSQQGPGPYPAPVAFQNPYAQHLRPPGSAQQPPPPPPPPGGKASAQAQVHAAAAAAPSAAVSPSKLAFRRAASAQLKERLKASFAAERDRILEQITKLDSIADELRQRHATLLSGLKAMEAERTVLERNVGAMSSKTAELDSWLSKHEEKAKSLATGGLGTGELEAAIVPADPLSAQALQAAAEDIAIEDTLYALERGLQAGIVEPEVYLKQVRRLCRKQFFPRALGAKIAASQKVERAARDDGERAGASNKEGGSTREITVPQGDTWSHGSGHFQRGGAAAGLATSPAAGWTNPLLPSH</sequence>
<proteinExistence type="inferred from homology"/>
<evidence type="ECO:0000313" key="12">
    <source>
        <dbReference type="EMBL" id="JAC66959.1"/>
    </source>
</evidence>
<protein>
    <submittedName>
        <fullName evidence="12">ESCRT-I complex subunit TSG101</fullName>
    </submittedName>
</protein>
<gene>
    <name evidence="12" type="primary">STP22</name>
    <name evidence="12" type="ORF">TSPGSL018_12365</name>
</gene>
<dbReference type="CDD" id="cd11685">
    <property type="entry name" value="UEV_TSG101-like"/>
    <property type="match status" value="1"/>
</dbReference>
<dbReference type="GO" id="GO:0043130">
    <property type="term" value="F:ubiquitin binding"/>
    <property type="evidence" value="ECO:0007669"/>
    <property type="project" value="TreeGrafter"/>
</dbReference>
<evidence type="ECO:0000256" key="3">
    <source>
        <dbReference type="ARBA" id="ARBA00022448"/>
    </source>
</evidence>
<dbReference type="InterPro" id="IPR008883">
    <property type="entry name" value="UEV_N"/>
</dbReference>
<reference evidence="12" key="1">
    <citation type="submission" date="2014-05" db="EMBL/GenBank/DDBJ databases">
        <title>The transcriptome of the halophilic microalga Tetraselmis sp. GSL018 isolated from the Great Salt Lake, Utah.</title>
        <authorList>
            <person name="Jinkerson R.E."/>
            <person name="D'Adamo S."/>
            <person name="Posewitz M.C."/>
        </authorList>
    </citation>
    <scope>NUCLEOTIDE SEQUENCE</scope>
    <source>
        <strain evidence="12">GSL018</strain>
    </source>
</reference>
<feature type="compositionally biased region" description="Pro residues" evidence="9">
    <location>
        <begin position="227"/>
        <end position="236"/>
    </location>
</feature>
<dbReference type="InterPro" id="IPR052070">
    <property type="entry name" value="ESCRT-I_UEV_domain"/>
</dbReference>
<dbReference type="InterPro" id="IPR017916">
    <property type="entry name" value="SB_dom"/>
</dbReference>
<dbReference type="Gene3D" id="6.10.140.820">
    <property type="match status" value="1"/>
</dbReference>
<keyword evidence="6 8" id="KW-0175">Coiled coil</keyword>
<dbReference type="SUPFAM" id="SSF54495">
    <property type="entry name" value="UBC-like"/>
    <property type="match status" value="1"/>
</dbReference>
<keyword evidence="5 7" id="KW-0653">Protein transport</keyword>
<evidence type="ECO:0000256" key="6">
    <source>
        <dbReference type="ARBA" id="ARBA00023054"/>
    </source>
</evidence>
<dbReference type="PANTHER" id="PTHR23306">
    <property type="entry name" value="TUMOR SUSCEPTIBILITY GENE 101 PROTEIN-RELATED"/>
    <property type="match status" value="1"/>
</dbReference>
<name>A0A061R846_9CHLO</name>
<keyword evidence="3 7" id="KW-0813">Transport</keyword>
<dbReference type="AlphaFoldDB" id="A0A061R846"/>
<evidence type="ECO:0000256" key="1">
    <source>
        <dbReference type="ARBA" id="ARBA00004177"/>
    </source>
</evidence>
<feature type="compositionally biased region" description="Low complexity" evidence="9">
    <location>
        <begin position="474"/>
        <end position="487"/>
    </location>
</feature>